<gene>
    <name evidence="2" type="ORF">GALL_297710</name>
</gene>
<evidence type="ECO:0000313" key="2">
    <source>
        <dbReference type="EMBL" id="OIQ88334.1"/>
    </source>
</evidence>
<organism evidence="2">
    <name type="scientific">mine drainage metagenome</name>
    <dbReference type="NCBI Taxonomy" id="410659"/>
    <lineage>
        <taxon>unclassified sequences</taxon>
        <taxon>metagenomes</taxon>
        <taxon>ecological metagenomes</taxon>
    </lineage>
</organism>
<proteinExistence type="predicted"/>
<comment type="caution">
    <text evidence="2">The sequence shown here is derived from an EMBL/GenBank/DDBJ whole genome shotgun (WGS) entry which is preliminary data.</text>
</comment>
<keyword evidence="1" id="KW-0472">Membrane</keyword>
<protein>
    <submittedName>
        <fullName evidence="2">Uncharacterized protein</fullName>
    </submittedName>
</protein>
<feature type="transmembrane region" description="Helical" evidence="1">
    <location>
        <begin position="150"/>
        <end position="170"/>
    </location>
</feature>
<dbReference type="AlphaFoldDB" id="A0A1J5QXB0"/>
<sequence>MVALPVLTLMVWLALAPTWNCELLNEPSSRLMPLNWVVPATRWISVIKDCASALSAARSEDELVELADCSASWRMRCRLLSTVLSAPSAVCDSEIASLALRTAWSRPLIWAVIRSEIAMPAASSAALLMRRPEERRCSEVCRVLCDFDRLSCALSEAMFVLMMLGILLLLDKRGNF</sequence>
<dbReference type="EMBL" id="MLJW01000376">
    <property type="protein sequence ID" value="OIQ88334.1"/>
    <property type="molecule type" value="Genomic_DNA"/>
</dbReference>
<keyword evidence="1" id="KW-1133">Transmembrane helix</keyword>
<name>A0A1J5QXB0_9ZZZZ</name>
<reference evidence="2" key="1">
    <citation type="submission" date="2016-10" db="EMBL/GenBank/DDBJ databases">
        <title>Sequence of Gallionella enrichment culture.</title>
        <authorList>
            <person name="Poehlein A."/>
            <person name="Muehling M."/>
            <person name="Daniel R."/>
        </authorList>
    </citation>
    <scope>NUCLEOTIDE SEQUENCE</scope>
</reference>
<evidence type="ECO:0000256" key="1">
    <source>
        <dbReference type="SAM" id="Phobius"/>
    </source>
</evidence>
<accession>A0A1J5QXB0</accession>
<keyword evidence="1" id="KW-0812">Transmembrane</keyword>